<dbReference type="Proteomes" id="UP001140094">
    <property type="component" value="Unassembled WGS sequence"/>
</dbReference>
<keyword evidence="2" id="KW-1185">Reference proteome</keyword>
<dbReference type="PANTHER" id="PTHR40129">
    <property type="entry name" value="KETOPANTOATE REDUCTASE N-TERMINAL DOMAIN-CONTAINING PROTEIN"/>
    <property type="match status" value="1"/>
</dbReference>
<dbReference type="PANTHER" id="PTHR40129:SF2">
    <property type="entry name" value="KETOPANTOATE REDUCTASE N-TERMINAL DOMAIN-CONTAINING PROTEIN"/>
    <property type="match status" value="1"/>
</dbReference>
<dbReference type="OrthoDB" id="674948at2759"/>
<dbReference type="EMBL" id="JANBUO010000933">
    <property type="protein sequence ID" value="KAJ2800728.1"/>
    <property type="molecule type" value="Genomic_DNA"/>
</dbReference>
<comment type="caution">
    <text evidence="1">The sequence shown here is derived from an EMBL/GenBank/DDBJ whole genome shotgun (WGS) entry which is preliminary data.</text>
</comment>
<name>A0A9W8LS65_9FUNG</name>
<evidence type="ECO:0000313" key="2">
    <source>
        <dbReference type="Proteomes" id="UP001140094"/>
    </source>
</evidence>
<evidence type="ECO:0000313" key="1">
    <source>
        <dbReference type="EMBL" id="KAJ2800728.1"/>
    </source>
</evidence>
<dbReference type="Gene3D" id="3.40.50.720">
    <property type="entry name" value="NAD(P)-binding Rossmann-like Domain"/>
    <property type="match status" value="1"/>
</dbReference>
<accession>A0A9W8LS65</accession>
<gene>
    <name evidence="1" type="ORF">H4R20_003952</name>
</gene>
<sequence>MVSPLQVLVLGRGFVGKYLTDLLEERGINYASTTTDGRDGTIKWRFSGEDDAPDAQASTLPFAESVVVTFPLLGSAAARKLIESYAGGGRHAVAGSSNATPRWIYLGSTRPFKESPSSRYTTPDVLAGGARLEAEQCVINSFGGCVLNLAGLWGGERVPSRWGRFYTTKEKLRGRLADRSLHLLHGADAARAICAVAMSNNPTESLVGRWLVSDTRVYEILQVITPDDRICGFLSALLEEEADVRALLNAKTVEEIVMGESAVTKRIDSSHFWNDFKTEPKYFYDRNRPDPY</sequence>
<organism evidence="1 2">
    <name type="scientific">Coemansia guatemalensis</name>
    <dbReference type="NCBI Taxonomy" id="2761395"/>
    <lineage>
        <taxon>Eukaryota</taxon>
        <taxon>Fungi</taxon>
        <taxon>Fungi incertae sedis</taxon>
        <taxon>Zoopagomycota</taxon>
        <taxon>Kickxellomycotina</taxon>
        <taxon>Kickxellomycetes</taxon>
        <taxon>Kickxellales</taxon>
        <taxon>Kickxellaceae</taxon>
        <taxon>Coemansia</taxon>
    </lineage>
</organism>
<protein>
    <submittedName>
        <fullName evidence="1">Uncharacterized protein</fullName>
    </submittedName>
</protein>
<proteinExistence type="predicted"/>
<dbReference type="AlphaFoldDB" id="A0A9W8LS65"/>
<reference evidence="1" key="1">
    <citation type="submission" date="2022-07" db="EMBL/GenBank/DDBJ databases">
        <title>Phylogenomic reconstructions and comparative analyses of Kickxellomycotina fungi.</title>
        <authorList>
            <person name="Reynolds N.K."/>
            <person name="Stajich J.E."/>
            <person name="Barry K."/>
            <person name="Grigoriev I.V."/>
            <person name="Crous P."/>
            <person name="Smith M.E."/>
        </authorList>
    </citation>
    <scope>NUCLEOTIDE SEQUENCE</scope>
    <source>
        <strain evidence="1">NRRL 1565</strain>
    </source>
</reference>